<dbReference type="InterPro" id="IPR002893">
    <property type="entry name" value="Znf_MYND"/>
</dbReference>
<keyword evidence="3" id="KW-0862">Zinc</keyword>
<dbReference type="AlphaFoldDB" id="A0AAD6VMM4"/>
<evidence type="ECO:0000256" key="4">
    <source>
        <dbReference type="PROSITE-ProRule" id="PRU00134"/>
    </source>
</evidence>
<feature type="domain" description="MYND-type" evidence="5">
    <location>
        <begin position="8"/>
        <end position="45"/>
    </location>
</feature>
<protein>
    <recommendedName>
        <fullName evidence="5">MYND-type domain-containing protein</fullName>
    </recommendedName>
</protein>
<evidence type="ECO:0000313" key="7">
    <source>
        <dbReference type="Proteomes" id="UP001219525"/>
    </source>
</evidence>
<dbReference type="GO" id="GO:0008270">
    <property type="term" value="F:zinc ion binding"/>
    <property type="evidence" value="ECO:0007669"/>
    <property type="project" value="UniProtKB-KW"/>
</dbReference>
<dbReference type="EMBL" id="JARJCW010000013">
    <property type="protein sequence ID" value="KAJ7217714.1"/>
    <property type="molecule type" value="Genomic_DNA"/>
</dbReference>
<gene>
    <name evidence="6" type="ORF">GGX14DRAFT_597525</name>
</gene>
<comment type="caution">
    <text evidence="6">The sequence shown here is derived from an EMBL/GenBank/DDBJ whole genome shotgun (WGS) entry which is preliminary data.</text>
</comment>
<dbReference type="PROSITE" id="PS50865">
    <property type="entry name" value="ZF_MYND_2"/>
    <property type="match status" value="1"/>
</dbReference>
<evidence type="ECO:0000256" key="3">
    <source>
        <dbReference type="ARBA" id="ARBA00022833"/>
    </source>
</evidence>
<keyword evidence="2 4" id="KW-0863">Zinc-finger</keyword>
<dbReference type="Gene3D" id="6.10.140.2220">
    <property type="match status" value="1"/>
</dbReference>
<evidence type="ECO:0000259" key="5">
    <source>
        <dbReference type="PROSITE" id="PS50865"/>
    </source>
</evidence>
<organism evidence="6 7">
    <name type="scientific">Mycena pura</name>
    <dbReference type="NCBI Taxonomy" id="153505"/>
    <lineage>
        <taxon>Eukaryota</taxon>
        <taxon>Fungi</taxon>
        <taxon>Dikarya</taxon>
        <taxon>Basidiomycota</taxon>
        <taxon>Agaricomycotina</taxon>
        <taxon>Agaricomycetes</taxon>
        <taxon>Agaricomycetidae</taxon>
        <taxon>Agaricales</taxon>
        <taxon>Marasmiineae</taxon>
        <taxon>Mycenaceae</taxon>
        <taxon>Mycena</taxon>
    </lineage>
</organism>
<name>A0AAD6VMM4_9AGAR</name>
<dbReference type="Proteomes" id="UP001219525">
    <property type="component" value="Unassembled WGS sequence"/>
</dbReference>
<keyword evidence="7" id="KW-1185">Reference proteome</keyword>
<dbReference type="Pfam" id="PF01753">
    <property type="entry name" value="zf-MYND"/>
    <property type="match status" value="1"/>
</dbReference>
<dbReference type="SUPFAM" id="SSF144232">
    <property type="entry name" value="HIT/MYND zinc finger-like"/>
    <property type="match status" value="1"/>
</dbReference>
<accession>A0AAD6VMM4</accession>
<evidence type="ECO:0000313" key="6">
    <source>
        <dbReference type="EMBL" id="KAJ7217714.1"/>
    </source>
</evidence>
<evidence type="ECO:0000256" key="1">
    <source>
        <dbReference type="ARBA" id="ARBA00022723"/>
    </source>
</evidence>
<sequence>MSSSTPSCSVCGASGQISRCSGCKGRYYCGTACQRGDWNTHKRACAAAPKWYDKHRKCQDGRNHEGRLELITWDCPEEELGWGACFADESDDLKKKFETEFGSDEEKFFEHWPQGFRWTCCGTDGGMDYGCDHHGSGSRSCTCDYCRMGEPLPDDVFNEKTAARHGLNLRRGPDVRSFRQYM</sequence>
<reference evidence="6" key="1">
    <citation type="submission" date="2023-03" db="EMBL/GenBank/DDBJ databases">
        <title>Massive genome expansion in bonnet fungi (Mycena s.s.) driven by repeated elements and novel gene families across ecological guilds.</title>
        <authorList>
            <consortium name="Lawrence Berkeley National Laboratory"/>
            <person name="Harder C.B."/>
            <person name="Miyauchi S."/>
            <person name="Viragh M."/>
            <person name="Kuo A."/>
            <person name="Thoen E."/>
            <person name="Andreopoulos B."/>
            <person name="Lu D."/>
            <person name="Skrede I."/>
            <person name="Drula E."/>
            <person name="Henrissat B."/>
            <person name="Morin E."/>
            <person name="Kohler A."/>
            <person name="Barry K."/>
            <person name="LaButti K."/>
            <person name="Morin E."/>
            <person name="Salamov A."/>
            <person name="Lipzen A."/>
            <person name="Mereny Z."/>
            <person name="Hegedus B."/>
            <person name="Baldrian P."/>
            <person name="Stursova M."/>
            <person name="Weitz H."/>
            <person name="Taylor A."/>
            <person name="Grigoriev I.V."/>
            <person name="Nagy L.G."/>
            <person name="Martin F."/>
            <person name="Kauserud H."/>
        </authorList>
    </citation>
    <scope>NUCLEOTIDE SEQUENCE</scope>
    <source>
        <strain evidence="6">9144</strain>
    </source>
</reference>
<dbReference type="PROSITE" id="PS01360">
    <property type="entry name" value="ZF_MYND_1"/>
    <property type="match status" value="1"/>
</dbReference>
<proteinExistence type="predicted"/>
<keyword evidence="1" id="KW-0479">Metal-binding</keyword>
<evidence type="ECO:0000256" key="2">
    <source>
        <dbReference type="ARBA" id="ARBA00022771"/>
    </source>
</evidence>